<dbReference type="EMBL" id="CP011568">
    <property type="protein sequence ID" value="AKJ70428.1"/>
    <property type="molecule type" value="Genomic_DNA"/>
</dbReference>
<dbReference type="Pfam" id="PF13801">
    <property type="entry name" value="Metal_resist"/>
    <property type="match status" value="1"/>
</dbReference>
<proteinExistence type="predicted"/>
<dbReference type="OrthoDB" id="8636739at2"/>
<feature type="region of interest" description="Disordered" evidence="1">
    <location>
        <begin position="140"/>
        <end position="161"/>
    </location>
</feature>
<name>A0A0G3ETR6_9BURK</name>
<accession>A0A0G3ETR6</accession>
<reference evidence="3" key="1">
    <citation type="submission" date="2015-06" db="EMBL/GenBank/DDBJ databases">
        <authorList>
            <person name="Lim Y.L."/>
            <person name="Ee R."/>
            <person name="Yong D."/>
            <person name="How K.Y."/>
            <person name="Yin W.F."/>
            <person name="Chan K.G."/>
        </authorList>
    </citation>
    <scope>NUCLEOTIDE SEQUENCE [LARGE SCALE GENOMIC DNA]</scope>
    <source>
        <strain evidence="3">DSM 25325</strain>
    </source>
</reference>
<feature type="compositionally biased region" description="Basic residues" evidence="1">
    <location>
        <begin position="152"/>
        <end position="161"/>
    </location>
</feature>
<sequence>MNDRTVKLMLVGSLILNAFLLGGIVGGGYQWLTAHRPGLVAHAPPRAALRFAADELPAERQQEFIAALKAARKGAREFALQGREGRREVLALLGAPQLDRNALDAALERTRQADMALRTRVENSVVDYAASLPPEQRKLFAEGLTRSGQWRRPPKRRAPRD</sequence>
<dbReference type="RefSeq" id="WP_047216416.1">
    <property type="nucleotide sequence ID" value="NZ_CP011568.3"/>
</dbReference>
<evidence type="ECO:0008006" key="4">
    <source>
        <dbReference type="Google" id="ProtNLM"/>
    </source>
</evidence>
<protein>
    <recommendedName>
        <fullName evidence="4">Zinc resistance-associated protein</fullName>
    </recommendedName>
</protein>
<dbReference type="KEGG" id="ptx:ABW99_07050"/>
<dbReference type="AlphaFoldDB" id="A0A0G3ETR6"/>
<dbReference type="PATRIC" id="fig|445709.3.peg.1508"/>
<evidence type="ECO:0000313" key="2">
    <source>
        <dbReference type="EMBL" id="AKJ70428.1"/>
    </source>
</evidence>
<dbReference type="STRING" id="445709.ABW99_07050"/>
<dbReference type="InterPro" id="IPR025961">
    <property type="entry name" value="Metal_resist"/>
</dbReference>
<evidence type="ECO:0000256" key="1">
    <source>
        <dbReference type="SAM" id="MobiDB-lite"/>
    </source>
</evidence>
<organism evidence="2 3">
    <name type="scientific">Pandoraea thiooxydans</name>
    <dbReference type="NCBI Taxonomy" id="445709"/>
    <lineage>
        <taxon>Bacteria</taxon>
        <taxon>Pseudomonadati</taxon>
        <taxon>Pseudomonadota</taxon>
        <taxon>Betaproteobacteria</taxon>
        <taxon>Burkholderiales</taxon>
        <taxon>Burkholderiaceae</taxon>
        <taxon>Pandoraea</taxon>
    </lineage>
</organism>
<dbReference type="Proteomes" id="UP000036700">
    <property type="component" value="Chromosome"/>
</dbReference>
<keyword evidence="3" id="KW-1185">Reference proteome</keyword>
<gene>
    <name evidence="2" type="ORF">ABW99_07050</name>
</gene>
<evidence type="ECO:0000313" key="3">
    <source>
        <dbReference type="Proteomes" id="UP000036700"/>
    </source>
</evidence>